<dbReference type="Proteomes" id="UP000254764">
    <property type="component" value="Unassembled WGS sequence"/>
</dbReference>
<evidence type="ECO:0000313" key="3">
    <source>
        <dbReference type="Proteomes" id="UP000254764"/>
    </source>
</evidence>
<feature type="signal peptide" evidence="1">
    <location>
        <begin position="1"/>
        <end position="20"/>
    </location>
</feature>
<keyword evidence="1" id="KW-0732">Signal</keyword>
<evidence type="ECO:0000313" key="2">
    <source>
        <dbReference type="EMBL" id="SSC66729.1"/>
    </source>
</evidence>
<evidence type="ECO:0000256" key="1">
    <source>
        <dbReference type="SAM" id="SignalP"/>
    </source>
</evidence>
<organism evidence="2 3">
    <name type="scientific">Ciceribacter selenitireducens ATCC BAA-1503</name>
    <dbReference type="NCBI Taxonomy" id="1336235"/>
    <lineage>
        <taxon>Bacteria</taxon>
        <taxon>Pseudomonadati</taxon>
        <taxon>Pseudomonadota</taxon>
        <taxon>Alphaproteobacteria</taxon>
        <taxon>Hyphomicrobiales</taxon>
        <taxon>Rhizobiaceae</taxon>
        <taxon>Ciceribacter</taxon>
    </lineage>
</organism>
<feature type="chain" id="PRO_5016721667" description="Entericidin" evidence="1">
    <location>
        <begin position="21"/>
        <end position="52"/>
    </location>
</feature>
<keyword evidence="3" id="KW-1185">Reference proteome</keyword>
<proteinExistence type="predicted"/>
<dbReference type="PROSITE" id="PS51257">
    <property type="entry name" value="PROKAR_LIPOPROTEIN"/>
    <property type="match status" value="1"/>
</dbReference>
<dbReference type="AlphaFoldDB" id="A0A376AFW6"/>
<protein>
    <recommendedName>
        <fullName evidence="4">Entericidin</fullName>
    </recommendedName>
</protein>
<accession>A0A376AFW6</accession>
<evidence type="ECO:0008006" key="4">
    <source>
        <dbReference type="Google" id="ProtNLM"/>
    </source>
</evidence>
<sequence>MTSRKLTLAAVLVASAFGLASCGNTIRGMGQDTANAVDATQQAGRNVENAAK</sequence>
<dbReference type="EMBL" id="UEYP01000002">
    <property type="protein sequence ID" value="SSC66729.1"/>
    <property type="molecule type" value="Genomic_DNA"/>
</dbReference>
<dbReference type="OrthoDB" id="7916802at2"/>
<gene>
    <name evidence="2" type="ORF">RHIZ70_2437</name>
</gene>
<name>A0A376AFW6_9HYPH</name>
<dbReference type="RefSeq" id="WP_115669476.1">
    <property type="nucleotide sequence ID" value="NZ_UEYP01000002.1"/>
</dbReference>
<dbReference type="STRING" id="1336235.GCA_000518785_00231"/>
<reference evidence="3" key="1">
    <citation type="submission" date="2018-07" db="EMBL/GenBank/DDBJ databases">
        <authorList>
            <person name="Peiro R."/>
            <person name="Begona"/>
            <person name="Cbmso G."/>
            <person name="Lopez M."/>
            <person name="Gonzalez S."/>
        </authorList>
    </citation>
    <scope>NUCLEOTIDE SEQUENCE [LARGE SCALE GENOMIC DNA]</scope>
</reference>